<dbReference type="RefSeq" id="WP_164968751.1">
    <property type="nucleotide sequence ID" value="NZ_NXID01000099.1"/>
</dbReference>
<feature type="transmembrane region" description="Helical" evidence="1">
    <location>
        <begin position="134"/>
        <end position="152"/>
    </location>
</feature>
<evidence type="ECO:0000313" key="2">
    <source>
        <dbReference type="EMBL" id="RXK12019.1"/>
    </source>
</evidence>
<dbReference type="AlphaFoldDB" id="A0AAX2AB31"/>
<sequence length="278" mass="33614">FKKCSKNSYCFTIYRDEFELVKVDIYDKDMETQNRVYIYLCEPSLINEIDKKNYLKIVEKYKKLKIFPVIGPDGVGKTTLLTNSIDINEKEFLYKRFKKIVRRSFLYNLTYPITKTILKRKLKEKPLKDQHDDIYYSLAILSGLFYYPYLVYNTYLRKKVVFIDRFFNDYLLENISFLDKKTKIRTNWKKILNYIPKVYWKIHLDAKAKTILLRKDELTKRDIKKYRNLNFKIYLEKPSIIYTYINTQQALENCKNVLLSTAINAKVLKEESNCHKYN</sequence>
<gene>
    <name evidence="2" type="ORF">CP985_14765</name>
</gene>
<keyword evidence="3" id="KW-1185">Reference proteome</keyword>
<keyword evidence="1" id="KW-0812">Transmembrane</keyword>
<evidence type="ECO:0000256" key="1">
    <source>
        <dbReference type="SAM" id="Phobius"/>
    </source>
</evidence>
<feature type="non-terminal residue" evidence="2">
    <location>
        <position position="1"/>
    </location>
</feature>
<dbReference type="Gene3D" id="3.40.50.300">
    <property type="entry name" value="P-loop containing nucleotide triphosphate hydrolases"/>
    <property type="match status" value="1"/>
</dbReference>
<comment type="caution">
    <text evidence="2">The sequence shown here is derived from an EMBL/GenBank/DDBJ whole genome shotgun (WGS) entry which is preliminary data.</text>
</comment>
<dbReference type="SUPFAM" id="SSF52540">
    <property type="entry name" value="P-loop containing nucleoside triphosphate hydrolases"/>
    <property type="match status" value="1"/>
</dbReference>
<evidence type="ECO:0000313" key="3">
    <source>
        <dbReference type="Proteomes" id="UP000290092"/>
    </source>
</evidence>
<accession>A0AAX2AB31</accession>
<name>A0AAX2AB31_9BACT</name>
<keyword evidence="1" id="KW-0472">Membrane</keyword>
<dbReference type="Proteomes" id="UP000290092">
    <property type="component" value="Unassembled WGS sequence"/>
</dbReference>
<dbReference type="EMBL" id="NXID01000099">
    <property type="protein sequence ID" value="RXK12019.1"/>
    <property type="molecule type" value="Genomic_DNA"/>
</dbReference>
<organism evidence="2 3">
    <name type="scientific">Malaciobacter mytili LMG 24559</name>
    <dbReference type="NCBI Taxonomy" id="1032238"/>
    <lineage>
        <taxon>Bacteria</taxon>
        <taxon>Pseudomonadati</taxon>
        <taxon>Campylobacterota</taxon>
        <taxon>Epsilonproteobacteria</taxon>
        <taxon>Campylobacterales</taxon>
        <taxon>Arcobacteraceae</taxon>
        <taxon>Malaciobacter</taxon>
    </lineage>
</organism>
<keyword evidence="1" id="KW-1133">Transmembrane helix</keyword>
<reference evidence="2 3" key="1">
    <citation type="submission" date="2017-09" db="EMBL/GenBank/DDBJ databases">
        <title>Genomics of the genus Arcobacter.</title>
        <authorList>
            <person name="Perez-Cataluna A."/>
            <person name="Figueras M.J."/>
            <person name="Salas-Masso N."/>
        </authorList>
    </citation>
    <scope>NUCLEOTIDE SEQUENCE [LARGE SCALE GENOMIC DNA]</scope>
    <source>
        <strain evidence="2 3">CECT 7386</strain>
    </source>
</reference>
<protein>
    <recommendedName>
        <fullName evidence="4">Thymidylate kinase</fullName>
    </recommendedName>
</protein>
<dbReference type="InterPro" id="IPR027417">
    <property type="entry name" value="P-loop_NTPase"/>
</dbReference>
<proteinExistence type="predicted"/>
<evidence type="ECO:0008006" key="4">
    <source>
        <dbReference type="Google" id="ProtNLM"/>
    </source>
</evidence>